<dbReference type="Proteomes" id="UP001373496">
    <property type="component" value="Unassembled WGS sequence"/>
</dbReference>
<protein>
    <submittedName>
        <fullName evidence="2">Uncharacterized protein</fullName>
    </submittedName>
</protein>
<feature type="region of interest" description="Disordered" evidence="1">
    <location>
        <begin position="1"/>
        <end position="78"/>
    </location>
</feature>
<keyword evidence="3" id="KW-1185">Reference proteome</keyword>
<evidence type="ECO:0000313" key="2">
    <source>
        <dbReference type="EMBL" id="MEI4277130.1"/>
    </source>
</evidence>
<organism evidence="2 3">
    <name type="scientific">Klenkia terrae</name>
    <dbReference type="NCBI Taxonomy" id="1052259"/>
    <lineage>
        <taxon>Bacteria</taxon>
        <taxon>Bacillati</taxon>
        <taxon>Actinomycetota</taxon>
        <taxon>Actinomycetes</taxon>
        <taxon>Geodermatophilales</taxon>
        <taxon>Geodermatophilaceae</taxon>
        <taxon>Klenkia</taxon>
    </lineage>
</organism>
<gene>
    <name evidence="2" type="ORF">UXQ13_01510</name>
</gene>
<feature type="compositionally biased region" description="Basic and acidic residues" evidence="1">
    <location>
        <begin position="59"/>
        <end position="78"/>
    </location>
</feature>
<reference evidence="2 3" key="1">
    <citation type="submission" date="2024-03" db="EMBL/GenBank/DDBJ databases">
        <title>Draft genome sequence of Klenkia terrae.</title>
        <authorList>
            <person name="Duangmal K."/>
            <person name="Chantavorakit T."/>
        </authorList>
    </citation>
    <scope>NUCLEOTIDE SEQUENCE [LARGE SCALE GENOMIC DNA]</scope>
    <source>
        <strain evidence="2 3">JCM 17786</strain>
    </source>
</reference>
<name>A0ABU8E0T2_9ACTN</name>
<feature type="compositionally biased region" description="Low complexity" evidence="1">
    <location>
        <begin position="30"/>
        <end position="44"/>
    </location>
</feature>
<sequence>MTDSQPRPVGQGSYRPPTAPPRMRPRRRATSPGTGPVEPDAVPAEPAPDDSDVGWGDRPPADEETRYLADRPPHWGSD</sequence>
<accession>A0ABU8E0T2</accession>
<dbReference type="RefSeq" id="WP_225234558.1">
    <property type="nucleotide sequence ID" value="NZ_JBAPLV010000001.1"/>
</dbReference>
<evidence type="ECO:0000313" key="3">
    <source>
        <dbReference type="Proteomes" id="UP001373496"/>
    </source>
</evidence>
<comment type="caution">
    <text evidence="2">The sequence shown here is derived from an EMBL/GenBank/DDBJ whole genome shotgun (WGS) entry which is preliminary data.</text>
</comment>
<dbReference type="EMBL" id="JBAPLV010000001">
    <property type="protein sequence ID" value="MEI4277130.1"/>
    <property type="molecule type" value="Genomic_DNA"/>
</dbReference>
<evidence type="ECO:0000256" key="1">
    <source>
        <dbReference type="SAM" id="MobiDB-lite"/>
    </source>
</evidence>
<proteinExistence type="predicted"/>